<dbReference type="EMBL" id="CM029049">
    <property type="protein sequence ID" value="KAG2573431.1"/>
    <property type="molecule type" value="Genomic_DNA"/>
</dbReference>
<protein>
    <submittedName>
        <fullName evidence="2">Uncharacterized protein</fullName>
    </submittedName>
</protein>
<comment type="caution">
    <text evidence="2">The sequence shown here is derived from an EMBL/GenBank/DDBJ whole genome shotgun (WGS) entry which is preliminary data.</text>
</comment>
<accession>A0A8T0QES4</accession>
<evidence type="ECO:0000313" key="2">
    <source>
        <dbReference type="EMBL" id="KAG2573431.1"/>
    </source>
</evidence>
<proteinExistence type="predicted"/>
<dbReference type="AlphaFoldDB" id="A0A8T0QES4"/>
<organism evidence="2 3">
    <name type="scientific">Panicum virgatum</name>
    <name type="common">Blackwell switchgrass</name>
    <dbReference type="NCBI Taxonomy" id="38727"/>
    <lineage>
        <taxon>Eukaryota</taxon>
        <taxon>Viridiplantae</taxon>
        <taxon>Streptophyta</taxon>
        <taxon>Embryophyta</taxon>
        <taxon>Tracheophyta</taxon>
        <taxon>Spermatophyta</taxon>
        <taxon>Magnoliopsida</taxon>
        <taxon>Liliopsida</taxon>
        <taxon>Poales</taxon>
        <taxon>Poaceae</taxon>
        <taxon>PACMAD clade</taxon>
        <taxon>Panicoideae</taxon>
        <taxon>Panicodae</taxon>
        <taxon>Paniceae</taxon>
        <taxon>Panicinae</taxon>
        <taxon>Panicum</taxon>
        <taxon>Panicum sect. Hiantes</taxon>
    </lineage>
</organism>
<keyword evidence="3" id="KW-1185">Reference proteome</keyword>
<feature type="region of interest" description="Disordered" evidence="1">
    <location>
        <begin position="85"/>
        <end position="131"/>
    </location>
</feature>
<sequence length="170" mass="18268">MWTRPPAARAVAADGSRMLVFRDAVAGGGPAACRMHGRRAAASTHRPDTRARDGRAAWAWRSFSGQSETPPGRRRRGAADLKTLPLALSQDSGGASRSLLGKTDDDVSSPSAAAACPRPVPSNEKLKPEHHRRAAIEVVVDRRTFAIDPEHRRRVVRPPRVAPPAPVPAE</sequence>
<evidence type="ECO:0000313" key="3">
    <source>
        <dbReference type="Proteomes" id="UP000823388"/>
    </source>
</evidence>
<dbReference type="Proteomes" id="UP000823388">
    <property type="component" value="Chromosome 7K"/>
</dbReference>
<name>A0A8T0QES4_PANVG</name>
<feature type="compositionally biased region" description="Pro residues" evidence="1">
    <location>
        <begin position="160"/>
        <end position="170"/>
    </location>
</feature>
<feature type="compositionally biased region" description="Low complexity" evidence="1">
    <location>
        <begin position="108"/>
        <end position="117"/>
    </location>
</feature>
<reference evidence="2" key="1">
    <citation type="submission" date="2020-05" db="EMBL/GenBank/DDBJ databases">
        <title>WGS assembly of Panicum virgatum.</title>
        <authorList>
            <person name="Lovell J.T."/>
            <person name="Jenkins J."/>
            <person name="Shu S."/>
            <person name="Juenger T.E."/>
            <person name="Schmutz J."/>
        </authorList>
    </citation>
    <scope>NUCLEOTIDE SEQUENCE</scope>
    <source>
        <strain evidence="2">AP13</strain>
    </source>
</reference>
<gene>
    <name evidence="2" type="ORF">PVAP13_7KG235300</name>
</gene>
<feature type="region of interest" description="Disordered" evidence="1">
    <location>
        <begin position="148"/>
        <end position="170"/>
    </location>
</feature>
<evidence type="ECO:0000256" key="1">
    <source>
        <dbReference type="SAM" id="MobiDB-lite"/>
    </source>
</evidence>